<organism evidence="3">
    <name type="scientific">bioreactor metagenome</name>
    <dbReference type="NCBI Taxonomy" id="1076179"/>
    <lineage>
        <taxon>unclassified sequences</taxon>
        <taxon>metagenomes</taxon>
        <taxon>ecological metagenomes</taxon>
    </lineage>
</organism>
<feature type="compositionally biased region" description="Low complexity" evidence="2">
    <location>
        <begin position="54"/>
        <end position="66"/>
    </location>
</feature>
<feature type="region of interest" description="Disordered" evidence="2">
    <location>
        <begin position="38"/>
        <end position="68"/>
    </location>
</feature>
<keyword evidence="1" id="KW-0175">Coiled coil</keyword>
<comment type="caution">
    <text evidence="3">The sequence shown here is derived from an EMBL/GenBank/DDBJ whole genome shotgun (WGS) entry which is preliminary data.</text>
</comment>
<protein>
    <recommendedName>
        <fullName evidence="4">CsbD-like domain-containing protein</fullName>
    </recommendedName>
</protein>
<proteinExistence type="predicted"/>
<gene>
    <name evidence="3" type="ORF">SDC9_119474</name>
</gene>
<evidence type="ECO:0008006" key="4">
    <source>
        <dbReference type="Google" id="ProtNLM"/>
    </source>
</evidence>
<feature type="compositionally biased region" description="Basic and acidic residues" evidence="2">
    <location>
        <begin position="1"/>
        <end position="20"/>
    </location>
</feature>
<accession>A0A645C550</accession>
<feature type="coiled-coil region" evidence="1">
    <location>
        <begin position="69"/>
        <end position="99"/>
    </location>
</feature>
<name>A0A645C550_9ZZZZ</name>
<evidence type="ECO:0000313" key="3">
    <source>
        <dbReference type="EMBL" id="MPM72498.1"/>
    </source>
</evidence>
<feature type="compositionally biased region" description="Polar residues" evidence="2">
    <location>
        <begin position="41"/>
        <end position="53"/>
    </location>
</feature>
<reference evidence="3" key="1">
    <citation type="submission" date="2019-08" db="EMBL/GenBank/DDBJ databases">
        <authorList>
            <person name="Kucharzyk K."/>
            <person name="Murdoch R.W."/>
            <person name="Higgins S."/>
            <person name="Loffler F."/>
        </authorList>
    </citation>
    <scope>NUCLEOTIDE SEQUENCE</scope>
</reference>
<dbReference type="EMBL" id="VSSQ01024780">
    <property type="protein sequence ID" value="MPM72498.1"/>
    <property type="molecule type" value="Genomic_DNA"/>
</dbReference>
<feature type="region of interest" description="Disordered" evidence="2">
    <location>
        <begin position="1"/>
        <end position="25"/>
    </location>
</feature>
<sequence length="99" mass="10845">MQCDLKDQANHVAGKAKEAAGKLTGQQELELKGKLQAMGSEVSQQGKQLGNKLSEQGSKLSKQGKQLSKELKETLAEKANDLLDELQDKKGRHDKTKED</sequence>
<evidence type="ECO:0000256" key="1">
    <source>
        <dbReference type="SAM" id="Coils"/>
    </source>
</evidence>
<dbReference type="AlphaFoldDB" id="A0A645C550"/>
<evidence type="ECO:0000256" key="2">
    <source>
        <dbReference type="SAM" id="MobiDB-lite"/>
    </source>
</evidence>